<dbReference type="PANTHER" id="PTHR43180">
    <property type="entry name" value="3-OXOACYL-(ACYL-CARRIER-PROTEIN) REDUCTASE (AFU_ORTHOLOGUE AFUA_6G11210)"/>
    <property type="match status" value="1"/>
</dbReference>
<evidence type="ECO:0000313" key="3">
    <source>
        <dbReference type="EMBL" id="PGH17288.1"/>
    </source>
</evidence>
<organism evidence="3 4">
    <name type="scientific">Helicocarpus griseus UAMH5409</name>
    <dbReference type="NCBI Taxonomy" id="1447875"/>
    <lineage>
        <taxon>Eukaryota</taxon>
        <taxon>Fungi</taxon>
        <taxon>Dikarya</taxon>
        <taxon>Ascomycota</taxon>
        <taxon>Pezizomycotina</taxon>
        <taxon>Eurotiomycetes</taxon>
        <taxon>Eurotiomycetidae</taxon>
        <taxon>Onygenales</taxon>
        <taxon>Ajellomycetaceae</taxon>
        <taxon>Helicocarpus</taxon>
    </lineage>
</organism>
<dbReference type="InterPro" id="IPR036291">
    <property type="entry name" value="NAD(P)-bd_dom_sf"/>
</dbReference>
<reference evidence="3 4" key="1">
    <citation type="submission" date="2017-10" db="EMBL/GenBank/DDBJ databases">
        <title>Comparative genomics in systemic dimorphic fungi from Ajellomycetaceae.</title>
        <authorList>
            <person name="Munoz J.F."/>
            <person name="Mcewen J.G."/>
            <person name="Clay O.K."/>
            <person name="Cuomo C.A."/>
        </authorList>
    </citation>
    <scope>NUCLEOTIDE SEQUENCE [LARGE SCALE GENOMIC DNA]</scope>
    <source>
        <strain evidence="3 4">UAMH5409</strain>
    </source>
</reference>
<dbReference type="EMBL" id="PDNB01000011">
    <property type="protein sequence ID" value="PGH17288.1"/>
    <property type="molecule type" value="Genomic_DNA"/>
</dbReference>
<accession>A0A2B7Y8N3</accession>
<evidence type="ECO:0000313" key="4">
    <source>
        <dbReference type="Proteomes" id="UP000223968"/>
    </source>
</evidence>
<dbReference type="PRINTS" id="PR00081">
    <property type="entry name" value="GDHRDH"/>
</dbReference>
<protein>
    <submittedName>
        <fullName evidence="3">Uncharacterized protein</fullName>
    </submittedName>
</protein>
<dbReference type="Proteomes" id="UP000223968">
    <property type="component" value="Unassembled WGS sequence"/>
</dbReference>
<evidence type="ECO:0000256" key="2">
    <source>
        <dbReference type="ARBA" id="ARBA00023002"/>
    </source>
</evidence>
<dbReference type="AlphaFoldDB" id="A0A2B7Y8N3"/>
<dbReference type="InterPro" id="IPR002347">
    <property type="entry name" value="SDR_fam"/>
</dbReference>
<dbReference type="OrthoDB" id="37659at2759"/>
<comment type="caution">
    <text evidence="3">The sequence shown here is derived from an EMBL/GenBank/DDBJ whole genome shotgun (WGS) entry which is preliminary data.</text>
</comment>
<evidence type="ECO:0000256" key="1">
    <source>
        <dbReference type="ARBA" id="ARBA00006484"/>
    </source>
</evidence>
<dbReference type="SUPFAM" id="SSF51735">
    <property type="entry name" value="NAD(P)-binding Rossmann-fold domains"/>
    <property type="match status" value="1"/>
</dbReference>
<dbReference type="Gene3D" id="3.40.50.720">
    <property type="entry name" value="NAD(P)-binding Rossmann-like Domain"/>
    <property type="match status" value="1"/>
</dbReference>
<dbReference type="PANTHER" id="PTHR43180:SF10">
    <property type="entry name" value="NAD(P)-BINDING PROTEIN"/>
    <property type="match status" value="1"/>
</dbReference>
<name>A0A2B7Y8N3_9EURO</name>
<dbReference type="Pfam" id="PF00106">
    <property type="entry name" value="adh_short"/>
    <property type="match status" value="1"/>
</dbReference>
<gene>
    <name evidence="3" type="ORF">AJ79_01171</name>
</gene>
<dbReference type="GO" id="GO:0016491">
    <property type="term" value="F:oxidoreductase activity"/>
    <property type="evidence" value="ECO:0007669"/>
    <property type="project" value="UniProtKB-KW"/>
</dbReference>
<keyword evidence="4" id="KW-1185">Reference proteome</keyword>
<comment type="similarity">
    <text evidence="1">Belongs to the short-chain dehydrogenases/reductases (SDR) family.</text>
</comment>
<sequence>MTDINIDDSAFASLKDKVVIVTGGSSGIGLGTVKLLLATGAKVVIGDLNPPPQELLDDHGQSVKFLQLDVTHWKSLVALFKQAKEAYGPIDHVFANAGITGKANFFDDTTDENGDPIEPKYSTIDINLTSVMNTVKLAIFYMKQQKDGGSIVMAASASSFQRFSNVDYTTAKHGVLGLLRGLTPLLHPRLPIRLNAIAPSWTDTNLTPRPILEAAGATFQTPHAVARSVAFFMSSGGDSARHGQLIFSHDGKYREIEEGMLEMVKVLLEPLEGGGASNLEIMEGLKKLFAQGKIQMPPAA</sequence>
<dbReference type="STRING" id="1447875.A0A2B7Y8N3"/>
<proteinExistence type="inferred from homology"/>
<keyword evidence="2" id="KW-0560">Oxidoreductase</keyword>